<sequence>MGEGFQALRDLQKLVGVEPRQVWQGVANCTMFLGLVQLLWSLKQLSSRYLLQEMKDLSKICLKSAFHLEGGVESEKGGPALNQAGVDRAITAGSWQAPIARVGDSAHSGLKHWASRGETSPRPDLRFACQSWSLQANPQLVRGTGSGHGDLLTATSLMTRQKQQTHDWATDDREHDEEIGRPVWRWQAQSKPRSHQMAR</sequence>
<organism evidence="2 3">
    <name type="scientific">Vanilla planifolia</name>
    <name type="common">Vanilla</name>
    <dbReference type="NCBI Taxonomy" id="51239"/>
    <lineage>
        <taxon>Eukaryota</taxon>
        <taxon>Viridiplantae</taxon>
        <taxon>Streptophyta</taxon>
        <taxon>Embryophyta</taxon>
        <taxon>Tracheophyta</taxon>
        <taxon>Spermatophyta</taxon>
        <taxon>Magnoliopsida</taxon>
        <taxon>Liliopsida</taxon>
        <taxon>Asparagales</taxon>
        <taxon>Orchidaceae</taxon>
        <taxon>Vanilloideae</taxon>
        <taxon>Vanilleae</taxon>
        <taxon>Vanilla</taxon>
    </lineage>
</organism>
<protein>
    <submittedName>
        <fullName evidence="2">Uncharacterized protein</fullName>
    </submittedName>
</protein>
<evidence type="ECO:0000313" key="3">
    <source>
        <dbReference type="Proteomes" id="UP000639772"/>
    </source>
</evidence>
<proteinExistence type="predicted"/>
<feature type="compositionally biased region" description="Basic and acidic residues" evidence="1">
    <location>
        <begin position="164"/>
        <end position="180"/>
    </location>
</feature>
<evidence type="ECO:0000313" key="2">
    <source>
        <dbReference type="EMBL" id="KAG0446010.1"/>
    </source>
</evidence>
<dbReference type="AlphaFoldDB" id="A0A835P535"/>
<gene>
    <name evidence="2" type="ORF">HPP92_029056</name>
</gene>
<feature type="region of interest" description="Disordered" evidence="1">
    <location>
        <begin position="164"/>
        <end position="199"/>
    </location>
</feature>
<dbReference type="Proteomes" id="UP000639772">
    <property type="component" value="Unassembled WGS sequence"/>
</dbReference>
<reference evidence="2 3" key="1">
    <citation type="journal article" date="2020" name="Nat. Food">
        <title>A phased Vanilla planifolia genome enables genetic improvement of flavour and production.</title>
        <authorList>
            <person name="Hasing T."/>
            <person name="Tang H."/>
            <person name="Brym M."/>
            <person name="Khazi F."/>
            <person name="Huang T."/>
            <person name="Chambers A.H."/>
        </authorList>
    </citation>
    <scope>NUCLEOTIDE SEQUENCE [LARGE SCALE GENOMIC DNA]</scope>
    <source>
        <tissue evidence="2">Leaf</tissue>
    </source>
</reference>
<comment type="caution">
    <text evidence="2">The sequence shown here is derived from an EMBL/GenBank/DDBJ whole genome shotgun (WGS) entry which is preliminary data.</text>
</comment>
<evidence type="ECO:0000256" key="1">
    <source>
        <dbReference type="SAM" id="MobiDB-lite"/>
    </source>
</evidence>
<dbReference type="EMBL" id="JADCNM010000625">
    <property type="protein sequence ID" value="KAG0446010.1"/>
    <property type="molecule type" value="Genomic_DNA"/>
</dbReference>
<accession>A0A835P535</accession>
<name>A0A835P535_VANPL</name>